<gene>
    <name evidence="7" type="ORF">OHC33_006114</name>
</gene>
<evidence type="ECO:0000313" key="7">
    <source>
        <dbReference type="EMBL" id="KAK5952993.1"/>
    </source>
</evidence>
<keyword evidence="8" id="KW-1185">Reference proteome</keyword>
<comment type="subcellular location">
    <subcellularLocation>
        <location evidence="1">Membrane</location>
        <topology evidence="1">Multi-pass membrane protein</topology>
    </subcellularLocation>
</comment>
<dbReference type="Gene3D" id="1.20.58.340">
    <property type="entry name" value="Magnesium transport protein CorA, transmembrane region"/>
    <property type="match status" value="1"/>
</dbReference>
<reference evidence="7 8" key="1">
    <citation type="submission" date="2022-12" db="EMBL/GenBank/DDBJ databases">
        <title>Genomic features and morphological characterization of a novel Knufia sp. strain isolated from spacecraft assembly facility.</title>
        <authorList>
            <person name="Teixeira M."/>
            <person name="Chander A.M."/>
            <person name="Stajich J.E."/>
            <person name="Venkateswaran K."/>
        </authorList>
    </citation>
    <scope>NUCLEOTIDE SEQUENCE [LARGE SCALE GENOMIC DNA]</scope>
    <source>
        <strain evidence="7 8">FJI-L2-BK-P2</strain>
    </source>
</reference>
<evidence type="ECO:0000256" key="6">
    <source>
        <dbReference type="SAM" id="Phobius"/>
    </source>
</evidence>
<organism evidence="7 8">
    <name type="scientific">Knufia fluminis</name>
    <dbReference type="NCBI Taxonomy" id="191047"/>
    <lineage>
        <taxon>Eukaryota</taxon>
        <taxon>Fungi</taxon>
        <taxon>Dikarya</taxon>
        <taxon>Ascomycota</taxon>
        <taxon>Pezizomycotina</taxon>
        <taxon>Eurotiomycetes</taxon>
        <taxon>Chaetothyriomycetidae</taxon>
        <taxon>Chaetothyriales</taxon>
        <taxon>Trichomeriaceae</taxon>
        <taxon>Knufia</taxon>
    </lineage>
</organism>
<evidence type="ECO:0000313" key="8">
    <source>
        <dbReference type="Proteomes" id="UP001316803"/>
    </source>
</evidence>
<dbReference type="InterPro" id="IPR045863">
    <property type="entry name" value="CorA_TM1_TM2"/>
</dbReference>
<dbReference type="GO" id="GO:0016020">
    <property type="term" value="C:membrane"/>
    <property type="evidence" value="ECO:0007669"/>
    <property type="project" value="UniProtKB-SubCell"/>
</dbReference>
<sequence length="426" mass="49537">MTSPGARSQRDWDRHIENFLRQDTGFLGGCHDLSWQPLRRFLANVRDSNPYTTITHFPKNSCRILYDSIARDGARDRKVLNDKQLFQHTYFVALKPRAHNASSSNTWPRHVATSRKFTYEFHFQYVALRNRSVGPDPRGLRKWYTLIGALNDDSDTYKDEGYELACYDASISFLIIGTDETHWKAYCNSDTWFGDNKRIEQYIDDDLEAPAGDARLSAYEAHYLQSIDDPAGDLHDDESLSRTRSYLKAASMLRSFHDTLLTTLNTLDKLKEQNEDLFKQQDNFEDRCGCYELIIDNQAAHLTRIKNHFFERMQRFESMRDSMMTASLLRENRQATQQSQDIELLTKATVIYLPFSFAAALCGMSTEKPPATVWLLWFCFVAPLTLVTFLPAFKLWSVFRRRWGAYDPAWDAPRRRSRPVMMTSPS</sequence>
<keyword evidence="4 6" id="KW-0472">Membrane</keyword>
<feature type="transmembrane region" description="Helical" evidence="6">
    <location>
        <begin position="374"/>
        <end position="393"/>
    </location>
</feature>
<evidence type="ECO:0000256" key="2">
    <source>
        <dbReference type="ARBA" id="ARBA00022692"/>
    </source>
</evidence>
<evidence type="ECO:0000256" key="4">
    <source>
        <dbReference type="ARBA" id="ARBA00023136"/>
    </source>
</evidence>
<comment type="caution">
    <text evidence="7">The sequence shown here is derived from an EMBL/GenBank/DDBJ whole genome shotgun (WGS) entry which is preliminary data.</text>
</comment>
<keyword evidence="2 6" id="KW-0812">Transmembrane</keyword>
<accession>A0AAN8EVA4</accession>
<dbReference type="AlphaFoldDB" id="A0AAN8EVA4"/>
<name>A0AAN8EVA4_9EURO</name>
<dbReference type="SUPFAM" id="SSF144083">
    <property type="entry name" value="Magnesium transport protein CorA, transmembrane region"/>
    <property type="match status" value="1"/>
</dbReference>
<evidence type="ECO:0000256" key="1">
    <source>
        <dbReference type="ARBA" id="ARBA00004141"/>
    </source>
</evidence>
<proteinExistence type="predicted"/>
<evidence type="ECO:0000256" key="5">
    <source>
        <dbReference type="SAM" id="Coils"/>
    </source>
</evidence>
<dbReference type="EMBL" id="JAKLMC020000013">
    <property type="protein sequence ID" value="KAK5952993.1"/>
    <property type="molecule type" value="Genomic_DNA"/>
</dbReference>
<protein>
    <submittedName>
        <fullName evidence="7">Uncharacterized protein</fullName>
    </submittedName>
</protein>
<keyword evidence="5" id="KW-0175">Coiled coil</keyword>
<dbReference type="Proteomes" id="UP001316803">
    <property type="component" value="Unassembled WGS sequence"/>
</dbReference>
<evidence type="ECO:0000256" key="3">
    <source>
        <dbReference type="ARBA" id="ARBA00022989"/>
    </source>
</evidence>
<keyword evidence="3 6" id="KW-1133">Transmembrane helix</keyword>
<feature type="coiled-coil region" evidence="5">
    <location>
        <begin position="260"/>
        <end position="287"/>
    </location>
</feature>